<dbReference type="EMBL" id="PTJD01000004">
    <property type="protein sequence ID" value="PPK97191.1"/>
    <property type="molecule type" value="Genomic_DNA"/>
</dbReference>
<dbReference type="GO" id="GO:0016787">
    <property type="term" value="F:hydrolase activity"/>
    <property type="evidence" value="ECO:0007669"/>
    <property type="project" value="UniProtKB-KW"/>
</dbReference>
<dbReference type="SUPFAM" id="SSF63817">
    <property type="entry name" value="Sortase"/>
    <property type="match status" value="1"/>
</dbReference>
<feature type="region of interest" description="Disordered" evidence="2">
    <location>
        <begin position="44"/>
        <end position="85"/>
    </location>
</feature>
<protein>
    <submittedName>
        <fullName evidence="3">Sortase family protein</fullName>
    </submittedName>
</protein>
<dbReference type="Gene3D" id="2.40.260.10">
    <property type="entry name" value="Sortase"/>
    <property type="match status" value="1"/>
</dbReference>
<evidence type="ECO:0000256" key="2">
    <source>
        <dbReference type="SAM" id="MobiDB-lite"/>
    </source>
</evidence>
<organism evidence="3 4">
    <name type="scientific">Kineococcus xinjiangensis</name>
    <dbReference type="NCBI Taxonomy" id="512762"/>
    <lineage>
        <taxon>Bacteria</taxon>
        <taxon>Bacillati</taxon>
        <taxon>Actinomycetota</taxon>
        <taxon>Actinomycetes</taxon>
        <taxon>Kineosporiales</taxon>
        <taxon>Kineosporiaceae</taxon>
        <taxon>Kineococcus</taxon>
    </lineage>
</organism>
<dbReference type="Proteomes" id="UP000239485">
    <property type="component" value="Unassembled WGS sequence"/>
</dbReference>
<sequence length="250" mass="24995">MRRGARRSGSAPAGRRGRGRLLLAALLIGAGGAATTAALLGSGGPPQPTAAAAGSAPVAAAARPEPPSVPSPTPPAPPAPVPAAAPVAGAAPAATAAAFPAAPPPRHLRIPAIGVSADLITVGLTADGALEVPSGPDYDSPAWYRDSATPGSIGAALIEGHVDSHDDGPSVFYHLGRLVPGDLIEVTGEDGVVRAFSVEGVRTYPKADFPALDVYGITDHPALRLITCGGEFDRDSGHYRDNVVVFARAV</sequence>
<name>A0A2S6ISQ0_9ACTN</name>
<dbReference type="InterPro" id="IPR005754">
    <property type="entry name" value="Sortase"/>
</dbReference>
<reference evidence="3 4" key="1">
    <citation type="submission" date="2018-02" db="EMBL/GenBank/DDBJ databases">
        <title>Genomic Encyclopedia of Archaeal and Bacterial Type Strains, Phase II (KMG-II): from individual species to whole genera.</title>
        <authorList>
            <person name="Goeker M."/>
        </authorList>
    </citation>
    <scope>NUCLEOTIDE SEQUENCE [LARGE SCALE GENOMIC DNA]</scope>
    <source>
        <strain evidence="3 4">DSM 22857</strain>
    </source>
</reference>
<dbReference type="Pfam" id="PF04203">
    <property type="entry name" value="Sortase"/>
    <property type="match status" value="1"/>
</dbReference>
<proteinExistence type="predicted"/>
<keyword evidence="4" id="KW-1185">Reference proteome</keyword>
<feature type="compositionally biased region" description="Pro residues" evidence="2">
    <location>
        <begin position="64"/>
        <end position="83"/>
    </location>
</feature>
<dbReference type="OrthoDB" id="525039at2"/>
<accession>A0A2S6ISQ0</accession>
<dbReference type="CDD" id="cd05829">
    <property type="entry name" value="Sortase_F"/>
    <property type="match status" value="1"/>
</dbReference>
<dbReference type="InterPro" id="IPR042001">
    <property type="entry name" value="Sortase_F"/>
</dbReference>
<evidence type="ECO:0000313" key="3">
    <source>
        <dbReference type="EMBL" id="PPK97191.1"/>
    </source>
</evidence>
<evidence type="ECO:0000313" key="4">
    <source>
        <dbReference type="Proteomes" id="UP000239485"/>
    </source>
</evidence>
<dbReference type="NCBIfam" id="NF033748">
    <property type="entry name" value="class_F_sortase"/>
    <property type="match status" value="1"/>
</dbReference>
<dbReference type="AlphaFoldDB" id="A0A2S6ISQ0"/>
<evidence type="ECO:0000256" key="1">
    <source>
        <dbReference type="ARBA" id="ARBA00022801"/>
    </source>
</evidence>
<dbReference type="RefSeq" id="WP_104432041.1">
    <property type="nucleotide sequence ID" value="NZ_PTJD01000004.1"/>
</dbReference>
<gene>
    <name evidence="3" type="ORF">CLV92_1046</name>
</gene>
<keyword evidence="1" id="KW-0378">Hydrolase</keyword>
<dbReference type="InterPro" id="IPR023365">
    <property type="entry name" value="Sortase_dom-sf"/>
</dbReference>
<feature type="compositionally biased region" description="Low complexity" evidence="2">
    <location>
        <begin position="49"/>
        <end position="63"/>
    </location>
</feature>
<comment type="caution">
    <text evidence="3">The sequence shown here is derived from an EMBL/GenBank/DDBJ whole genome shotgun (WGS) entry which is preliminary data.</text>
</comment>